<dbReference type="AlphaFoldDB" id="A0AAV4N678"/>
<keyword evidence="3" id="KW-1185">Reference proteome</keyword>
<feature type="compositionally biased region" description="Pro residues" evidence="1">
    <location>
        <begin position="36"/>
        <end position="49"/>
    </location>
</feature>
<feature type="region of interest" description="Disordered" evidence="1">
    <location>
        <begin position="28"/>
        <end position="54"/>
    </location>
</feature>
<evidence type="ECO:0000313" key="3">
    <source>
        <dbReference type="Proteomes" id="UP001054837"/>
    </source>
</evidence>
<gene>
    <name evidence="2" type="ORF">CDAR_205891</name>
</gene>
<dbReference type="Proteomes" id="UP001054837">
    <property type="component" value="Unassembled WGS sequence"/>
</dbReference>
<sequence length="75" mass="8648">MHKRVRFQKFVDPNASNILLPTSETLMAWPTRTSPPETPITRHPPPPAFPASQSLGEKNWMSHVNTRQPKEDRLF</sequence>
<evidence type="ECO:0000313" key="2">
    <source>
        <dbReference type="EMBL" id="GIX80335.1"/>
    </source>
</evidence>
<comment type="caution">
    <text evidence="2">The sequence shown here is derived from an EMBL/GenBank/DDBJ whole genome shotgun (WGS) entry which is preliminary data.</text>
</comment>
<accession>A0AAV4N678</accession>
<evidence type="ECO:0000256" key="1">
    <source>
        <dbReference type="SAM" id="MobiDB-lite"/>
    </source>
</evidence>
<protein>
    <submittedName>
        <fullName evidence="2">Uncharacterized protein</fullName>
    </submittedName>
</protein>
<dbReference type="EMBL" id="BPLQ01001281">
    <property type="protein sequence ID" value="GIX80335.1"/>
    <property type="molecule type" value="Genomic_DNA"/>
</dbReference>
<organism evidence="2 3">
    <name type="scientific">Caerostris darwini</name>
    <dbReference type="NCBI Taxonomy" id="1538125"/>
    <lineage>
        <taxon>Eukaryota</taxon>
        <taxon>Metazoa</taxon>
        <taxon>Ecdysozoa</taxon>
        <taxon>Arthropoda</taxon>
        <taxon>Chelicerata</taxon>
        <taxon>Arachnida</taxon>
        <taxon>Araneae</taxon>
        <taxon>Araneomorphae</taxon>
        <taxon>Entelegynae</taxon>
        <taxon>Araneoidea</taxon>
        <taxon>Araneidae</taxon>
        <taxon>Caerostris</taxon>
    </lineage>
</organism>
<name>A0AAV4N678_9ARAC</name>
<reference evidence="2 3" key="1">
    <citation type="submission" date="2021-06" db="EMBL/GenBank/DDBJ databases">
        <title>Caerostris darwini draft genome.</title>
        <authorList>
            <person name="Kono N."/>
            <person name="Arakawa K."/>
        </authorList>
    </citation>
    <scope>NUCLEOTIDE SEQUENCE [LARGE SCALE GENOMIC DNA]</scope>
</reference>
<proteinExistence type="predicted"/>